<feature type="active site" evidence="4">
    <location>
        <position position="201"/>
    </location>
</feature>
<comment type="catalytic activity">
    <reaction evidence="5">
        <text>[(1-&gt;4)-alpha-D-galacturonosyl methyl ester](n) + n H2O = [(1-&gt;4)-alpha-D-galacturonosyl](n) + n methanol + n H(+)</text>
        <dbReference type="Rhea" id="RHEA:22380"/>
        <dbReference type="Rhea" id="RHEA-COMP:14570"/>
        <dbReference type="Rhea" id="RHEA-COMP:14573"/>
        <dbReference type="ChEBI" id="CHEBI:15377"/>
        <dbReference type="ChEBI" id="CHEBI:15378"/>
        <dbReference type="ChEBI" id="CHEBI:17790"/>
        <dbReference type="ChEBI" id="CHEBI:140522"/>
        <dbReference type="ChEBI" id="CHEBI:140523"/>
        <dbReference type="EC" id="3.1.1.11"/>
    </reaction>
</comment>
<dbReference type="Proteomes" id="UP000606494">
    <property type="component" value="Unassembled WGS sequence"/>
</dbReference>
<organism evidence="7 8">
    <name type="scientific">Sphingobacterium arenae</name>
    <dbReference type="NCBI Taxonomy" id="1280598"/>
    <lineage>
        <taxon>Bacteria</taxon>
        <taxon>Pseudomonadati</taxon>
        <taxon>Bacteroidota</taxon>
        <taxon>Sphingobacteriia</taxon>
        <taxon>Sphingobacteriales</taxon>
        <taxon>Sphingobacteriaceae</taxon>
        <taxon>Sphingobacterium</taxon>
    </lineage>
</organism>
<feature type="domain" description="Pectinesterase catalytic" evidence="6">
    <location>
        <begin position="45"/>
        <end position="335"/>
    </location>
</feature>
<protein>
    <recommendedName>
        <fullName evidence="5">Pectinesterase</fullName>
        <ecNumber evidence="5">3.1.1.11</ecNumber>
    </recommendedName>
</protein>
<evidence type="ECO:0000256" key="1">
    <source>
        <dbReference type="ARBA" id="ARBA00008891"/>
    </source>
</evidence>
<dbReference type="InterPro" id="IPR000070">
    <property type="entry name" value="Pectinesterase_cat"/>
</dbReference>
<dbReference type="Gene3D" id="2.160.20.10">
    <property type="entry name" value="Single-stranded right-handed beta-helix, Pectin lyase-like"/>
    <property type="match status" value="1"/>
</dbReference>
<dbReference type="PANTHER" id="PTHR31321:SF57">
    <property type="entry name" value="PECTINESTERASE 53-RELATED"/>
    <property type="match status" value="1"/>
</dbReference>
<comment type="caution">
    <text evidence="7">The sequence shown here is derived from an EMBL/GenBank/DDBJ whole genome shotgun (WGS) entry which is preliminary data.</text>
</comment>
<dbReference type="Pfam" id="PF01095">
    <property type="entry name" value="Pectinesterase"/>
    <property type="match status" value="1"/>
</dbReference>
<evidence type="ECO:0000256" key="3">
    <source>
        <dbReference type="ARBA" id="ARBA00023085"/>
    </source>
</evidence>
<dbReference type="InterPro" id="IPR012334">
    <property type="entry name" value="Pectin_lyas_fold"/>
</dbReference>
<keyword evidence="8" id="KW-1185">Reference proteome</keyword>
<evidence type="ECO:0000259" key="6">
    <source>
        <dbReference type="Pfam" id="PF01095"/>
    </source>
</evidence>
<evidence type="ECO:0000313" key="7">
    <source>
        <dbReference type="EMBL" id="MBD1424086.1"/>
    </source>
</evidence>
<keyword evidence="3 5" id="KW-0063">Aspartyl esterase</keyword>
<dbReference type="EC" id="3.1.1.11" evidence="5"/>
<comment type="similarity">
    <text evidence="1">Belongs to the pectinesterase family.</text>
</comment>
<dbReference type="PROSITE" id="PS00503">
    <property type="entry name" value="PECTINESTERASE_2"/>
    <property type="match status" value="1"/>
</dbReference>
<dbReference type="EMBL" id="JACNYK010000001">
    <property type="protein sequence ID" value="MBD1424086.1"/>
    <property type="molecule type" value="Genomic_DNA"/>
</dbReference>
<evidence type="ECO:0000313" key="8">
    <source>
        <dbReference type="Proteomes" id="UP000606494"/>
    </source>
</evidence>
<dbReference type="SUPFAM" id="SSF51126">
    <property type="entry name" value="Pectin lyase-like"/>
    <property type="match status" value="1"/>
</dbReference>
<name>A0ABR7XYF7_9SPHI</name>
<dbReference type="InterPro" id="IPR011050">
    <property type="entry name" value="Pectin_lyase_fold/virulence"/>
</dbReference>
<evidence type="ECO:0000256" key="2">
    <source>
        <dbReference type="ARBA" id="ARBA00022801"/>
    </source>
</evidence>
<sequence length="350" mass="38638">MPGISVLCSILLIAVYPILISCSKSSETSDETTPIEGEDKTIKANAVVAADGTGDFTSLQDAINAAPNNRTEYYYIYIKKGTYKEVITVPKNKDYIYVVGENEATTVLTYDNYASRRKPDGSEYGTSGSASFFVYGNNFVAENITFENTAGMTAGQALAINIGGARSSFRNCRFLGHQDTWYAGNGTYQYLKDCFIEGSVDFIFGGSTAYFDNCQLKSTRNGYITAASTPENQAYGYVFQHCKVTAYPTVAESSVYLGRPWRPNAKVIFIECAMDEHIQQPGWHNWGNPDNEKTAFYAEYKSTGIGASIDTRVSWSRQLTDEQAASFSYDKVIGGKHPDFKSDEVNITIE</sequence>
<dbReference type="InterPro" id="IPR033131">
    <property type="entry name" value="Pectinesterase_Asp_AS"/>
</dbReference>
<gene>
    <name evidence="7" type="ORF">H8B17_00715</name>
</gene>
<proteinExistence type="inferred from homology"/>
<keyword evidence="2 5" id="KW-0378">Hydrolase</keyword>
<accession>A0ABR7XYF7</accession>
<evidence type="ECO:0000256" key="5">
    <source>
        <dbReference type="RuleBase" id="RU000589"/>
    </source>
</evidence>
<dbReference type="PANTHER" id="PTHR31321">
    <property type="entry name" value="ACYL-COA THIOESTER HYDROLASE YBHC-RELATED"/>
    <property type="match status" value="1"/>
</dbReference>
<comment type="pathway">
    <text evidence="5">Glycan metabolism; pectin degradation; 2-dehydro-3-deoxy-D-gluconate from pectin: step 1/5.</text>
</comment>
<reference evidence="7 8" key="1">
    <citation type="submission" date="2020-08" db="EMBL/GenBank/DDBJ databases">
        <title>Sphingobacterium sp. DN00404 isolated from aquaculture water.</title>
        <authorList>
            <person name="Zhang M."/>
        </authorList>
    </citation>
    <scope>NUCLEOTIDE SEQUENCE [LARGE SCALE GENOMIC DNA]</scope>
    <source>
        <strain evidence="7 8">KCTC 32294</strain>
    </source>
</reference>
<evidence type="ECO:0000256" key="4">
    <source>
        <dbReference type="PROSITE-ProRule" id="PRU10040"/>
    </source>
</evidence>